<evidence type="ECO:0000313" key="12">
    <source>
        <dbReference type="EMBL" id="CAH3126085.1"/>
    </source>
</evidence>
<evidence type="ECO:0000256" key="2">
    <source>
        <dbReference type="ARBA" id="ARBA00022475"/>
    </source>
</evidence>
<organism evidence="12 13">
    <name type="scientific">Pocillopora meandrina</name>
    <dbReference type="NCBI Taxonomy" id="46732"/>
    <lineage>
        <taxon>Eukaryota</taxon>
        <taxon>Metazoa</taxon>
        <taxon>Cnidaria</taxon>
        <taxon>Anthozoa</taxon>
        <taxon>Hexacorallia</taxon>
        <taxon>Scleractinia</taxon>
        <taxon>Astrocoeniina</taxon>
        <taxon>Pocilloporidae</taxon>
        <taxon>Pocillopora</taxon>
    </lineage>
</organism>
<evidence type="ECO:0000313" key="13">
    <source>
        <dbReference type="Proteomes" id="UP001159428"/>
    </source>
</evidence>
<comment type="subcellular location">
    <subcellularLocation>
        <location evidence="1">Cell membrane</location>
        <topology evidence="1">Multi-pass membrane protein</topology>
    </subcellularLocation>
</comment>
<feature type="transmembrane region" description="Helical" evidence="10">
    <location>
        <begin position="56"/>
        <end position="74"/>
    </location>
</feature>
<feature type="transmembrane region" description="Helical" evidence="10">
    <location>
        <begin position="19"/>
        <end position="44"/>
    </location>
</feature>
<evidence type="ECO:0000256" key="4">
    <source>
        <dbReference type="ARBA" id="ARBA00022989"/>
    </source>
</evidence>
<dbReference type="InterPro" id="IPR000276">
    <property type="entry name" value="GPCR_Rhodpsn"/>
</dbReference>
<evidence type="ECO:0000256" key="1">
    <source>
        <dbReference type="ARBA" id="ARBA00004651"/>
    </source>
</evidence>
<accession>A0AAU9WU91</accession>
<dbReference type="GO" id="GO:0005886">
    <property type="term" value="C:plasma membrane"/>
    <property type="evidence" value="ECO:0007669"/>
    <property type="project" value="UniProtKB-SubCell"/>
</dbReference>
<feature type="transmembrane region" description="Helical" evidence="10">
    <location>
        <begin position="286"/>
        <end position="306"/>
    </location>
</feature>
<dbReference type="AlphaFoldDB" id="A0AAU9WU91"/>
<feature type="transmembrane region" description="Helical" evidence="10">
    <location>
        <begin position="318"/>
        <end position="339"/>
    </location>
</feature>
<dbReference type="Proteomes" id="UP001159428">
    <property type="component" value="Unassembled WGS sequence"/>
</dbReference>
<evidence type="ECO:0000259" key="11">
    <source>
        <dbReference type="PROSITE" id="PS50262"/>
    </source>
</evidence>
<evidence type="ECO:0000256" key="5">
    <source>
        <dbReference type="ARBA" id="ARBA00023040"/>
    </source>
</evidence>
<evidence type="ECO:0000256" key="8">
    <source>
        <dbReference type="ARBA" id="ARBA00023224"/>
    </source>
</evidence>
<keyword evidence="3 9" id="KW-0812">Transmembrane</keyword>
<keyword evidence="7 9" id="KW-0675">Receptor</keyword>
<dbReference type="GO" id="GO:0004930">
    <property type="term" value="F:G protein-coupled receptor activity"/>
    <property type="evidence" value="ECO:0007669"/>
    <property type="project" value="UniProtKB-KW"/>
</dbReference>
<dbReference type="InterPro" id="IPR017452">
    <property type="entry name" value="GPCR_Rhodpsn_7TM"/>
</dbReference>
<keyword evidence="13" id="KW-1185">Reference proteome</keyword>
<keyword evidence="8 9" id="KW-0807">Transducer</keyword>
<keyword evidence="2" id="KW-1003">Cell membrane</keyword>
<evidence type="ECO:0000256" key="10">
    <source>
        <dbReference type="SAM" id="Phobius"/>
    </source>
</evidence>
<name>A0AAU9WU91_9CNID</name>
<comment type="similarity">
    <text evidence="9">Belongs to the G-protein coupled receptor 1 family.</text>
</comment>
<sequence>MSCNRSGILTASWSSSEKIISFIALFVVNSLAVTGNFLVVIVIAHTRQLRRKESNWFVVNLALADLFVAFTVIPTTLDTLMSGGFRLGFRFKEFIGFSNFLFCICSIMNLQLLSFDRWFAIAKPFKYISFVSPRKAVAASLLVWLYAMFCALPPKFGLSSYFCFIPNLDNCDIEKDWSGSSGSLVFAIAVLGLTYCFALTVMAVCYWKIFGIARSHVRRINVQNFPNCMSSEKFQPLQMKDISYSSTSRIETPRKAFEIFAPFASNSRQTRGHRSHASDIRTAKSFLTVIGAYFFCWTPFCVKLFLDILKQEKINPKVSLIFLWLGYTNSCLNPLIYTWKYKQFRSALISATKKFRGRFSVNRSSRQ</sequence>
<feature type="transmembrane region" description="Helical" evidence="10">
    <location>
        <begin position="94"/>
        <end position="115"/>
    </location>
</feature>
<dbReference type="PROSITE" id="PS50262">
    <property type="entry name" value="G_PROTEIN_RECEP_F1_2"/>
    <property type="match status" value="1"/>
</dbReference>
<dbReference type="PRINTS" id="PR00237">
    <property type="entry name" value="GPCRRHODOPSN"/>
</dbReference>
<dbReference type="CDD" id="cd00637">
    <property type="entry name" value="7tm_classA_rhodopsin-like"/>
    <property type="match status" value="1"/>
</dbReference>
<dbReference type="Gene3D" id="1.20.1070.10">
    <property type="entry name" value="Rhodopsin 7-helix transmembrane proteins"/>
    <property type="match status" value="1"/>
</dbReference>
<evidence type="ECO:0000256" key="7">
    <source>
        <dbReference type="ARBA" id="ARBA00023170"/>
    </source>
</evidence>
<dbReference type="SUPFAM" id="SSF81321">
    <property type="entry name" value="Family A G protein-coupled receptor-like"/>
    <property type="match status" value="1"/>
</dbReference>
<dbReference type="PROSITE" id="PS00237">
    <property type="entry name" value="G_PROTEIN_RECEP_F1_1"/>
    <property type="match status" value="1"/>
</dbReference>
<reference evidence="12 13" key="1">
    <citation type="submission" date="2022-05" db="EMBL/GenBank/DDBJ databases">
        <authorList>
            <consortium name="Genoscope - CEA"/>
            <person name="William W."/>
        </authorList>
    </citation>
    <scope>NUCLEOTIDE SEQUENCE [LARGE SCALE GENOMIC DNA]</scope>
</reference>
<feature type="transmembrane region" description="Helical" evidence="10">
    <location>
        <begin position="184"/>
        <end position="209"/>
    </location>
</feature>
<comment type="caution">
    <text evidence="12">The sequence shown here is derived from an EMBL/GenBank/DDBJ whole genome shotgun (WGS) entry which is preliminary data.</text>
</comment>
<evidence type="ECO:0000256" key="6">
    <source>
        <dbReference type="ARBA" id="ARBA00023136"/>
    </source>
</evidence>
<keyword evidence="4 10" id="KW-1133">Transmembrane helix</keyword>
<dbReference type="Pfam" id="PF00001">
    <property type="entry name" value="7tm_1"/>
    <property type="match status" value="1"/>
</dbReference>
<evidence type="ECO:0000256" key="3">
    <source>
        <dbReference type="ARBA" id="ARBA00022692"/>
    </source>
</evidence>
<gene>
    <name evidence="12" type="ORF">PMEA_00011915</name>
</gene>
<feature type="transmembrane region" description="Helical" evidence="10">
    <location>
        <begin position="136"/>
        <end position="154"/>
    </location>
</feature>
<proteinExistence type="inferred from homology"/>
<feature type="domain" description="G-protein coupled receptors family 1 profile" evidence="11">
    <location>
        <begin position="35"/>
        <end position="337"/>
    </location>
</feature>
<protein>
    <recommendedName>
        <fullName evidence="11">G-protein coupled receptors family 1 profile domain-containing protein</fullName>
    </recommendedName>
</protein>
<keyword evidence="6 10" id="KW-0472">Membrane</keyword>
<keyword evidence="5 9" id="KW-0297">G-protein coupled receptor</keyword>
<dbReference type="EMBL" id="CALNXJ010000021">
    <property type="protein sequence ID" value="CAH3126085.1"/>
    <property type="molecule type" value="Genomic_DNA"/>
</dbReference>
<evidence type="ECO:0000256" key="9">
    <source>
        <dbReference type="RuleBase" id="RU000688"/>
    </source>
</evidence>
<dbReference type="PANTHER" id="PTHR24248">
    <property type="entry name" value="ADRENERGIC RECEPTOR-RELATED G-PROTEIN COUPLED RECEPTOR"/>
    <property type="match status" value="1"/>
</dbReference>